<dbReference type="InterPro" id="IPR006162">
    <property type="entry name" value="Ppantetheine_attach_site"/>
</dbReference>
<dbReference type="RefSeq" id="WP_394833629.1">
    <property type="nucleotide sequence ID" value="NZ_CP089929.1"/>
</dbReference>
<dbReference type="Pfam" id="PF00501">
    <property type="entry name" value="AMP-binding"/>
    <property type="match status" value="1"/>
</dbReference>
<dbReference type="SUPFAM" id="SSF56801">
    <property type="entry name" value="Acetyl-CoA synthetase-like"/>
    <property type="match status" value="1"/>
</dbReference>
<dbReference type="InterPro" id="IPR036291">
    <property type="entry name" value="NAD(P)-bd_dom_sf"/>
</dbReference>
<dbReference type="Gene3D" id="3.30.1050.10">
    <property type="entry name" value="SCP2 sterol-binding domain"/>
    <property type="match status" value="1"/>
</dbReference>
<evidence type="ECO:0000256" key="2">
    <source>
        <dbReference type="ARBA" id="ARBA00022553"/>
    </source>
</evidence>
<evidence type="ECO:0000313" key="4">
    <source>
        <dbReference type="EMBL" id="WXB03995.1"/>
    </source>
</evidence>
<dbReference type="InterPro" id="IPR045851">
    <property type="entry name" value="AMP-bd_C_sf"/>
</dbReference>
<accession>A0ABZ2KZK4</accession>
<dbReference type="InterPro" id="IPR033640">
    <property type="entry name" value="FAR_C"/>
</dbReference>
<dbReference type="Pfam" id="PF00550">
    <property type="entry name" value="PP-binding"/>
    <property type="match status" value="1"/>
</dbReference>
<dbReference type="PANTHER" id="PTHR43767">
    <property type="entry name" value="LONG-CHAIN-FATTY-ACID--COA LIGASE"/>
    <property type="match status" value="1"/>
</dbReference>
<dbReference type="Pfam" id="PF01553">
    <property type="entry name" value="Acyltransferase"/>
    <property type="match status" value="1"/>
</dbReference>
<keyword evidence="2" id="KW-0597">Phosphoprotein</keyword>
<dbReference type="InterPro" id="IPR000873">
    <property type="entry name" value="AMP-dep_synth/lig_dom"/>
</dbReference>
<dbReference type="InterPro" id="IPR002123">
    <property type="entry name" value="Plipid/glycerol_acylTrfase"/>
</dbReference>
<dbReference type="Pfam" id="PF07993">
    <property type="entry name" value="NAD_binding_4"/>
    <property type="match status" value="1"/>
</dbReference>
<dbReference type="InterPro" id="IPR036736">
    <property type="entry name" value="ACP-like_sf"/>
</dbReference>
<dbReference type="Gene3D" id="1.10.1200.10">
    <property type="entry name" value="ACP-like"/>
    <property type="match status" value="1"/>
</dbReference>
<dbReference type="PROSITE" id="PS50075">
    <property type="entry name" value="CARRIER"/>
    <property type="match status" value="1"/>
</dbReference>
<dbReference type="PROSITE" id="PS00012">
    <property type="entry name" value="PHOSPHOPANTETHEINE"/>
    <property type="match status" value="1"/>
</dbReference>
<keyword evidence="1" id="KW-0596">Phosphopantetheine</keyword>
<feature type="domain" description="Carrier" evidence="3">
    <location>
        <begin position="1110"/>
        <end position="1187"/>
    </location>
</feature>
<dbReference type="EMBL" id="CP089983">
    <property type="protein sequence ID" value="WXB03995.1"/>
    <property type="molecule type" value="Genomic_DNA"/>
</dbReference>
<evidence type="ECO:0000256" key="1">
    <source>
        <dbReference type="ARBA" id="ARBA00022450"/>
    </source>
</evidence>
<dbReference type="CDD" id="cd07989">
    <property type="entry name" value="LPLAT_AGPAT-like"/>
    <property type="match status" value="1"/>
</dbReference>
<proteinExistence type="predicted"/>
<gene>
    <name evidence="4" type="ORF">LVJ94_44700</name>
</gene>
<organism evidence="4 5">
    <name type="scientific">Pendulispora rubella</name>
    <dbReference type="NCBI Taxonomy" id="2741070"/>
    <lineage>
        <taxon>Bacteria</taxon>
        <taxon>Pseudomonadati</taxon>
        <taxon>Myxococcota</taxon>
        <taxon>Myxococcia</taxon>
        <taxon>Myxococcales</taxon>
        <taxon>Sorangiineae</taxon>
        <taxon>Pendulisporaceae</taxon>
        <taxon>Pendulispora</taxon>
    </lineage>
</organism>
<dbReference type="InterPro" id="IPR020845">
    <property type="entry name" value="AMP-binding_CS"/>
</dbReference>
<dbReference type="CDD" id="cd09071">
    <property type="entry name" value="FAR_C"/>
    <property type="match status" value="1"/>
</dbReference>
<dbReference type="InterPro" id="IPR013120">
    <property type="entry name" value="FAR_NAD-bd"/>
</dbReference>
<evidence type="ECO:0000259" key="3">
    <source>
        <dbReference type="PROSITE" id="PS50075"/>
    </source>
</evidence>
<dbReference type="Gene3D" id="3.30.300.30">
    <property type="match status" value="1"/>
</dbReference>
<dbReference type="PROSITE" id="PS00455">
    <property type="entry name" value="AMP_BINDING"/>
    <property type="match status" value="1"/>
</dbReference>
<keyword evidence="5" id="KW-1185">Reference proteome</keyword>
<name>A0ABZ2KZK4_9BACT</name>
<dbReference type="SUPFAM" id="SSF69593">
    <property type="entry name" value="Glycerol-3-phosphate (1)-acyltransferase"/>
    <property type="match status" value="1"/>
</dbReference>
<dbReference type="Proteomes" id="UP001374803">
    <property type="component" value="Chromosome"/>
</dbReference>
<dbReference type="Gene3D" id="3.40.50.720">
    <property type="entry name" value="NAD(P)-binding Rossmann-like Domain"/>
    <property type="match status" value="1"/>
</dbReference>
<evidence type="ECO:0000313" key="5">
    <source>
        <dbReference type="Proteomes" id="UP001374803"/>
    </source>
</evidence>
<sequence length="1556" mass="169810">MHSENEQSYKNGITPTHVESVERAPLDVAALFDGARFFVLGGTGFLGKVFWVMLLDRYPEIGKIFLLVRSSKEMTSEERFWSKVATSDALAPLRERYGSRFESFLREKVVPVDGDVGRPQCGIDGALVRELRGTIDAVVNVAGVVDFNPPLDEALDANAFGAQNLVALARALGDAPLFHTSTCYVAGRRRGPIKEVDPRTYPFPRAEELGAELWDPEREITECLDLIAQAKHRCEDAFRQSEFAEQARKNLLKRGEPSEGPAFEDELARVKRKFISDLLVEAGNDRASHWGWPNIYTYTKSIGEQVIARSGLPFTIGRPACCETTLSFPFPGWNEGISTSVPIIYMSIQGQVLTPARETPLDFIPTDMVTSGMILSLAELLEGNNPAVYQYGASDRNPCTAARFGELTGLYKRKYYQRRGKGNPFFNFLQSHLELTAVPMKEFEAFSSPFFASAAGGLSKALAQVPALKSASVSLDKVRAREQKIADIMRLYAPFTTEDNGPFDCSNTRAAYARLTEADRAKLLWHPESLDWADYMMKVHMPGLEKWIFPEMEKKLKRPVKPLRAHETLVTLLDQMAKRHDLLPALQRLEADGFSRLTYRELHHRVRALAWRLVRAGVSKGDRVILTGKNDPSWAFGYFGILCAGAVAVPVDAALETAMVANIVTESRARFALADRELDIDGLDVWNLHESFEACADGEAEVLTAEDGPEITPDDIASLIYTSGTTGTPKGVMLSHANFTSLIAALAPIFPLKAGDRLLSVLPLHHTFEFTCGLLLPLSRGAKIAYLDELNADRLSTGLKSGRVTAMVGVPALWQMLERRILSQVRAQGAFAETAFEWATELNRLLGKTLGVDAGRILFGPVHQALGGNIKWLISGGAALPKETHDLFSGLGLRLTEGYGLTEAAPVLTVSKSSPNSPAGQVGTAIPGVEIKIDNPDDHGVGEVIARGPNVMAGYTDAEATARVIDEGGWLHTGDLGKLDRRGRLEIVGRLKDVIVTSTGENVYPEDVERRLGPVAYMTELCIVGVESKGSERVACLAVPAPDDDALRAVRLDRAMRSLREAIATLPYGQQPTIVHLYDAPLPRTSTRKIKRGEVEAILRRMIAATAPPDEATAAAGFVRQAIVAVSGRSIAEVTPQAALQGDLGFDSLMLTELLEALESKGSTLDPVALQACRTVGDLEKLAGETTTTGPLRRAGVGDTKKIEKSEPAPVPLVLPPALQESAKAVIGRLQDAFYGQVMQPRVTGRAFIPHNRNTIVAANHSSHLDMGFVRHALGKYGEDVVSLAAQDYFFEGGLRRAFFENFTNLKALDRKNGLRQGLRQAADVIERGRTVLIFPEGSRSTTGEVGEFKPIVGYLALTHGVDILPVYLGGTFESMKKGAFLPTRRNIVARIGPPLTVADMRRLTAGMTAQDAAREVAKLARQAVLALSDGKVLDLARSTASDLQKEREHPLVGVFSELEERFVPGQVDKSVSFYFTLGGDAFAKWTVHIDGASCRIKLGKPESGTADCVLKTSPEIFTRIVRESYLPGPAEFLSGAVKSNDVSLLFTFQKAFQLS</sequence>
<dbReference type="InterPro" id="IPR009081">
    <property type="entry name" value="PP-bd_ACP"/>
</dbReference>
<protein>
    <submittedName>
        <fullName evidence="4">AMP-binding protein</fullName>
    </submittedName>
</protein>
<dbReference type="SMART" id="SM00563">
    <property type="entry name" value="PlsC"/>
    <property type="match status" value="1"/>
</dbReference>
<dbReference type="SUPFAM" id="SSF47336">
    <property type="entry name" value="ACP-like"/>
    <property type="match status" value="1"/>
</dbReference>
<dbReference type="PANTHER" id="PTHR43767:SF1">
    <property type="entry name" value="NONRIBOSOMAL PEPTIDE SYNTHASE PES1 (EUROFUNG)-RELATED"/>
    <property type="match status" value="1"/>
</dbReference>
<dbReference type="SUPFAM" id="SSF51735">
    <property type="entry name" value="NAD(P)-binding Rossmann-fold domains"/>
    <property type="match status" value="1"/>
</dbReference>
<dbReference type="Gene3D" id="3.40.50.12780">
    <property type="entry name" value="N-terminal domain of ligase-like"/>
    <property type="match status" value="1"/>
</dbReference>
<reference evidence="4" key="1">
    <citation type="submission" date="2021-12" db="EMBL/GenBank/DDBJ databases">
        <title>Discovery of the Pendulisporaceae a myxobacterial family with distinct sporulation behavior and unique specialized metabolism.</title>
        <authorList>
            <person name="Garcia R."/>
            <person name="Popoff A."/>
            <person name="Bader C.D."/>
            <person name="Loehr J."/>
            <person name="Walesch S."/>
            <person name="Walt C."/>
            <person name="Boldt J."/>
            <person name="Bunk B."/>
            <person name="Haeckl F.J.F.P.J."/>
            <person name="Gunesch A.P."/>
            <person name="Birkelbach J."/>
            <person name="Nuebel U."/>
            <person name="Pietschmann T."/>
            <person name="Bach T."/>
            <person name="Mueller R."/>
        </authorList>
    </citation>
    <scope>NUCLEOTIDE SEQUENCE</scope>
    <source>
        <strain evidence="4">MSr11367</strain>
    </source>
</reference>
<dbReference type="InterPro" id="IPR050237">
    <property type="entry name" value="ATP-dep_AMP-bd_enzyme"/>
</dbReference>
<dbReference type="InterPro" id="IPR036527">
    <property type="entry name" value="SCP2_sterol-bd_dom_sf"/>
</dbReference>
<dbReference type="InterPro" id="IPR042099">
    <property type="entry name" value="ANL_N_sf"/>
</dbReference>